<reference evidence="7" key="1">
    <citation type="submission" date="2020-08" db="EMBL/GenBank/DDBJ databases">
        <title>Chromosome-level assembly of Southern catfish (Silurus meridionalis) provides insights into visual adaptation to the nocturnal and benthic lifestyles.</title>
        <authorList>
            <person name="Zhang Y."/>
            <person name="Wang D."/>
            <person name="Peng Z."/>
        </authorList>
    </citation>
    <scope>NUCLEOTIDE SEQUENCE</scope>
    <source>
        <strain evidence="7">SWU-2019-XX</strain>
        <tissue evidence="7">Muscle</tissue>
    </source>
</reference>
<dbReference type="FunFam" id="2.80.10.50:FF:000004">
    <property type="entry name" value="Fibroblast growth factor"/>
    <property type="match status" value="1"/>
</dbReference>
<dbReference type="GO" id="GO:0008083">
    <property type="term" value="F:growth factor activity"/>
    <property type="evidence" value="ECO:0007669"/>
    <property type="project" value="UniProtKB-KW"/>
</dbReference>
<gene>
    <name evidence="7" type="ORF">HF521_014985</name>
</gene>
<dbReference type="PRINTS" id="PR00262">
    <property type="entry name" value="IL1HBGF"/>
</dbReference>
<dbReference type="PANTHER" id="PTHR11486">
    <property type="entry name" value="FIBROBLAST GROWTH FACTOR"/>
    <property type="match status" value="1"/>
</dbReference>
<evidence type="ECO:0000256" key="4">
    <source>
        <dbReference type="ARBA" id="ARBA00023030"/>
    </source>
</evidence>
<feature type="transmembrane region" description="Helical" evidence="6">
    <location>
        <begin position="12"/>
        <end position="38"/>
    </location>
</feature>
<keyword evidence="8" id="KW-1185">Reference proteome</keyword>
<evidence type="ECO:0000256" key="6">
    <source>
        <dbReference type="SAM" id="Phobius"/>
    </source>
</evidence>
<evidence type="ECO:0000313" key="8">
    <source>
        <dbReference type="Proteomes" id="UP000606274"/>
    </source>
</evidence>
<evidence type="ECO:0000256" key="1">
    <source>
        <dbReference type="ARBA" id="ARBA00004613"/>
    </source>
</evidence>
<dbReference type="GO" id="GO:0005576">
    <property type="term" value="C:extracellular region"/>
    <property type="evidence" value="ECO:0007669"/>
    <property type="project" value="UniProtKB-SubCell"/>
</dbReference>
<name>A0A8T0A967_SILME</name>
<dbReference type="Gene3D" id="2.80.10.50">
    <property type="match status" value="1"/>
</dbReference>
<dbReference type="PRINTS" id="PR00263">
    <property type="entry name" value="HBGFFGF"/>
</dbReference>
<proteinExistence type="inferred from homology"/>
<dbReference type="InterPro" id="IPR008996">
    <property type="entry name" value="IL1/FGF"/>
</dbReference>
<dbReference type="InterPro" id="IPR002209">
    <property type="entry name" value="Fibroblast_GF_fam"/>
</dbReference>
<dbReference type="AlphaFoldDB" id="A0A8T0A967"/>
<comment type="subcellular location">
    <subcellularLocation>
        <location evidence="1">Secreted</location>
    </subcellularLocation>
</comment>
<dbReference type="SMART" id="SM00442">
    <property type="entry name" value="FGF"/>
    <property type="match status" value="1"/>
</dbReference>
<evidence type="ECO:0000313" key="7">
    <source>
        <dbReference type="EMBL" id="KAF7687757.1"/>
    </source>
</evidence>
<dbReference type="EMBL" id="JABFDY010000027">
    <property type="protein sequence ID" value="KAF7687757.1"/>
    <property type="molecule type" value="Genomic_DNA"/>
</dbReference>
<dbReference type="Proteomes" id="UP000606274">
    <property type="component" value="Unassembled WGS sequence"/>
</dbReference>
<dbReference type="Pfam" id="PF00167">
    <property type="entry name" value="FGF"/>
    <property type="match status" value="1"/>
</dbReference>
<keyword evidence="6" id="KW-0812">Transmembrane</keyword>
<keyword evidence="3" id="KW-0964">Secreted</keyword>
<keyword evidence="4" id="KW-0339">Growth factor</keyword>
<keyword evidence="6" id="KW-0472">Membrane</keyword>
<comment type="similarity">
    <text evidence="2 5">Belongs to the heparin-binding growth factors family.</text>
</comment>
<protein>
    <recommendedName>
        <fullName evidence="5">Fibroblast growth factor</fullName>
        <shortName evidence="5">FGF</shortName>
    </recommendedName>
</protein>
<evidence type="ECO:0000256" key="3">
    <source>
        <dbReference type="ARBA" id="ARBA00022525"/>
    </source>
</evidence>
<sequence length="321" mass="35642">MHTRWRLSPEIISCIKCVCVCVCVCVCFDFLQCLSSLWSLRVCARALVSVCVCVCVCECVCVFLQSCFPRCSTAVMKVRWCSVNGRLLCALAALVTALIGARTVTCSIAREPRHALPGIIPNTDNIFNVSSSISNNSGSISNTSSSISISNTSGSISISDISISISNTSSPRFSAAASTRRARSYPHLQGDTRRRKLYSFQKFFLRIDHTGRVTGTRSRDDAHTILEITSVDVGVVAIRSLSTGYYIAMNRRGEVYGEREFGVNCRLQERIEENGYNTYASAQWQKRHRVMFISLNANGKPLRGRKTHRRNTNTHFLPISV</sequence>
<dbReference type="CDD" id="cd23306">
    <property type="entry name" value="beta-trefoil_FGF7-like"/>
    <property type="match status" value="1"/>
</dbReference>
<keyword evidence="6" id="KW-1133">Transmembrane helix</keyword>
<organism evidence="7 8">
    <name type="scientific">Silurus meridionalis</name>
    <name type="common">Southern catfish</name>
    <name type="synonym">Silurus soldatovi meridionalis</name>
    <dbReference type="NCBI Taxonomy" id="175797"/>
    <lineage>
        <taxon>Eukaryota</taxon>
        <taxon>Metazoa</taxon>
        <taxon>Chordata</taxon>
        <taxon>Craniata</taxon>
        <taxon>Vertebrata</taxon>
        <taxon>Euteleostomi</taxon>
        <taxon>Actinopterygii</taxon>
        <taxon>Neopterygii</taxon>
        <taxon>Teleostei</taxon>
        <taxon>Ostariophysi</taxon>
        <taxon>Siluriformes</taxon>
        <taxon>Siluridae</taxon>
        <taxon>Silurus</taxon>
    </lineage>
</organism>
<feature type="transmembrane region" description="Helical" evidence="6">
    <location>
        <begin position="44"/>
        <end position="64"/>
    </location>
</feature>
<feature type="transmembrane region" description="Helical" evidence="6">
    <location>
        <begin position="85"/>
        <end position="104"/>
    </location>
</feature>
<comment type="caution">
    <text evidence="7">The sequence shown here is derived from an EMBL/GenBank/DDBJ whole genome shotgun (WGS) entry which is preliminary data.</text>
</comment>
<accession>A0A8T0A967</accession>
<dbReference type="SUPFAM" id="SSF50353">
    <property type="entry name" value="Cytokine"/>
    <property type="match status" value="1"/>
</dbReference>
<evidence type="ECO:0000256" key="2">
    <source>
        <dbReference type="ARBA" id="ARBA00007936"/>
    </source>
</evidence>
<evidence type="ECO:0000256" key="5">
    <source>
        <dbReference type="RuleBase" id="RU049442"/>
    </source>
</evidence>